<dbReference type="Proteomes" id="UP000008037">
    <property type="component" value="Chromosome"/>
</dbReference>
<dbReference type="BioCyc" id="CNIT1237085:G1324-1754-MONOMER"/>
<dbReference type="EMBL" id="CP002408">
    <property type="protein sequence ID" value="AFU58689.1"/>
    <property type="molecule type" value="Genomic_DNA"/>
</dbReference>
<dbReference type="Pfam" id="PF02796">
    <property type="entry name" value="HTH_7"/>
    <property type="match status" value="1"/>
</dbReference>
<dbReference type="InterPro" id="IPR006120">
    <property type="entry name" value="Resolvase_HTH_dom"/>
</dbReference>
<dbReference type="InterPro" id="IPR036162">
    <property type="entry name" value="Resolvase-like_N_sf"/>
</dbReference>
<dbReference type="InParanoid" id="K0IN36"/>
<keyword evidence="3" id="KW-1185">Reference proteome</keyword>
<dbReference type="PANTHER" id="PTHR30461">
    <property type="entry name" value="DNA-INVERTASE FROM LAMBDOID PROPHAGE"/>
    <property type="match status" value="1"/>
</dbReference>
<dbReference type="STRING" id="1237085.Ngar_c17560"/>
<dbReference type="Gene3D" id="1.10.10.60">
    <property type="entry name" value="Homeodomain-like"/>
    <property type="match status" value="1"/>
</dbReference>
<feature type="domain" description="Resolvase/invertase-type recombinase catalytic" evidence="1">
    <location>
        <begin position="94"/>
        <end position="241"/>
    </location>
</feature>
<dbReference type="AlphaFoldDB" id="K0IN36"/>
<protein>
    <submittedName>
        <fullName evidence="2">Putative resolvase</fullName>
    </submittedName>
</protein>
<organism evidence="2 3">
    <name type="scientific">Nitrososphaera gargensis (strain Ga9.2)</name>
    <dbReference type="NCBI Taxonomy" id="1237085"/>
    <lineage>
        <taxon>Archaea</taxon>
        <taxon>Nitrososphaerota</taxon>
        <taxon>Nitrososphaeria</taxon>
        <taxon>Nitrososphaerales</taxon>
        <taxon>Nitrososphaeraceae</taxon>
        <taxon>Nitrososphaera</taxon>
    </lineage>
</organism>
<dbReference type="InterPro" id="IPR050639">
    <property type="entry name" value="SSR_resolvase"/>
</dbReference>
<gene>
    <name evidence="2" type="ordered locus">Ngar_c17560</name>
</gene>
<evidence type="ECO:0000313" key="3">
    <source>
        <dbReference type="Proteomes" id="UP000008037"/>
    </source>
</evidence>
<dbReference type="HOGENOM" id="CLU_965111_0_0_2"/>
<dbReference type="SUPFAM" id="SSF53041">
    <property type="entry name" value="Resolvase-like"/>
    <property type="match status" value="1"/>
</dbReference>
<dbReference type="SMART" id="SM00857">
    <property type="entry name" value="Resolvase"/>
    <property type="match status" value="1"/>
</dbReference>
<dbReference type="GO" id="GO:0003677">
    <property type="term" value="F:DNA binding"/>
    <property type="evidence" value="ECO:0007669"/>
    <property type="project" value="InterPro"/>
</dbReference>
<dbReference type="GO" id="GO:0000150">
    <property type="term" value="F:DNA strand exchange activity"/>
    <property type="evidence" value="ECO:0007669"/>
    <property type="project" value="InterPro"/>
</dbReference>
<name>K0IN36_NITGG</name>
<dbReference type="PANTHER" id="PTHR30461:SF19">
    <property type="entry name" value="SITE-SPECIFIC RECOMBINASE RESOLVASE FAMILY"/>
    <property type="match status" value="1"/>
</dbReference>
<proteinExistence type="predicted"/>
<reference evidence="2 3" key="1">
    <citation type="journal article" date="2012" name="Environ. Microbiol.">
        <title>The genome of the ammonia-oxidizing Candidatus Nitrososphaera gargensis: insights into metabolic versatility and environmental adaptations.</title>
        <authorList>
            <person name="Spang A."/>
            <person name="Poehlein A."/>
            <person name="Offre P."/>
            <person name="Zumbragel S."/>
            <person name="Haider S."/>
            <person name="Rychlik N."/>
            <person name="Nowka B."/>
            <person name="Schmeisser C."/>
            <person name="Lebedeva E.V."/>
            <person name="Rattei T."/>
            <person name="Bohm C."/>
            <person name="Schmid M."/>
            <person name="Galushko A."/>
            <person name="Hatzenpichler R."/>
            <person name="Weinmaier T."/>
            <person name="Daniel R."/>
            <person name="Schleper C."/>
            <person name="Spieck E."/>
            <person name="Streit W."/>
            <person name="Wagner M."/>
        </authorList>
    </citation>
    <scope>NUCLEOTIDE SEQUENCE [LARGE SCALE GENOMIC DNA]</scope>
    <source>
        <strain evidence="3">Ga9.2</strain>
    </source>
</reference>
<sequence>MFCVQKRQNVARSFLTVDSGQKWRKPSFCRSLPSRSKKDPFLDWSKTCPVFLLLILLGCSFGGHLLSSPFLNGLSHFVDNVPVKLFYLAGSMKYAFAYLRVSTEEQTVQNQKLALEKWAQENNYQILDFFEDSAVSGKVPATQRRGFQEMLELIKTAGVDAILVYELSRVGRTFWDTLDAIKAIEQYAPLISCSPRESFLQTTEPSVRKLMIGILTWVAEREREMLVQRTKDGMERARAAGKGIGRPQKVIDKNQLITLLAENHSKAKIAKNLGVSKATLYKELRQLR</sequence>
<dbReference type="KEGG" id="nga:Ngar_c17560"/>
<dbReference type="CDD" id="cd00338">
    <property type="entry name" value="Ser_Recombinase"/>
    <property type="match status" value="1"/>
</dbReference>
<dbReference type="PROSITE" id="PS51736">
    <property type="entry name" value="RECOMBINASES_3"/>
    <property type="match status" value="1"/>
</dbReference>
<dbReference type="Gene3D" id="3.40.50.1390">
    <property type="entry name" value="Resolvase, N-terminal catalytic domain"/>
    <property type="match status" value="1"/>
</dbReference>
<accession>K0IN36</accession>
<dbReference type="Pfam" id="PF00239">
    <property type="entry name" value="Resolvase"/>
    <property type="match status" value="1"/>
</dbReference>
<evidence type="ECO:0000313" key="2">
    <source>
        <dbReference type="EMBL" id="AFU58689.1"/>
    </source>
</evidence>
<dbReference type="InterPro" id="IPR006119">
    <property type="entry name" value="Resolv_N"/>
</dbReference>
<evidence type="ECO:0000259" key="1">
    <source>
        <dbReference type="PROSITE" id="PS51736"/>
    </source>
</evidence>